<organism evidence="1">
    <name type="scientific">Monosporozyma servazzii</name>
    <name type="common">Yeast</name>
    <name type="synonym">Kazachstania servazzii</name>
    <dbReference type="NCBI Taxonomy" id="27293"/>
    <lineage>
        <taxon>Eukaryota</taxon>
        <taxon>Fungi</taxon>
        <taxon>Dikarya</taxon>
        <taxon>Ascomycota</taxon>
        <taxon>Saccharomycotina</taxon>
        <taxon>Saccharomycetes</taxon>
        <taxon>Saccharomycetales</taxon>
        <taxon>Saccharomycetaceae</taxon>
        <taxon>Monosporozyma</taxon>
    </lineage>
</organism>
<gene>
    <name evidence="1" type="primary">PET111</name>
</gene>
<protein>
    <submittedName>
        <fullName evidence="1">COX2 mRNA-specific translational activator</fullName>
    </submittedName>
</protein>
<feature type="non-terminal residue" evidence="1">
    <location>
        <position position="1"/>
    </location>
</feature>
<evidence type="ECO:0000313" key="1">
    <source>
        <dbReference type="EMBL" id="AAD35094.1"/>
    </source>
</evidence>
<reference evidence="1" key="1">
    <citation type="journal article" date="2000" name="Genetics">
        <title>Highly diverged homologs of Saccharomyces cerevisiae mitochondrial mRNA-specific translational activators have orthologous functions in other budding yeasts.</title>
        <authorList>
            <person name="Costanzo M.C."/>
            <person name="Bonnefoy N."/>
            <person name="Williams E.H."/>
            <person name="Clark-Walker G.D."/>
            <person name="Fox T.D."/>
        </authorList>
    </citation>
    <scope>NUCLEOTIDE SEQUENCE</scope>
    <source>
        <strain evidence="1">NRRL Y-12661</strain>
    </source>
</reference>
<sequence length="238" mass="28394">DQHLFYRMLKYCLSCNNSLQLAEIIDKRIRQDDYYYKKNPLKLEILWLSYHIKYKTGGDSNVNRARLQQLERNFDLQMSSQNCLDLANLMLLVHDYSNAERLIKKSCGRIINDDKLQWTIYYMISLKFATRTLNPAYFVTTLQEWVNSPCPVVLLSKNKNQIQSYIKYFDTRSEQLKEDIILTPWQNNVTILFNQLKARDEERQNKAKQDIQSMVDSMQQWIDRAVLENHSYNSKPKT</sequence>
<proteinExistence type="predicted"/>
<name>Q9Y7F4_MONSE</name>
<accession>Q9Y7F4</accession>
<dbReference type="AlphaFoldDB" id="Q9Y7F4"/>
<dbReference type="EMBL" id="AF151694">
    <property type="protein sequence ID" value="AAD35094.1"/>
    <property type="molecule type" value="Genomic_DNA"/>
</dbReference>